<dbReference type="PANTHER" id="PTHR15710">
    <property type="entry name" value="E3 UBIQUITIN-PROTEIN LIGASE PRAJA"/>
    <property type="match status" value="1"/>
</dbReference>
<evidence type="ECO:0000313" key="6">
    <source>
        <dbReference type="Proteomes" id="UP000887574"/>
    </source>
</evidence>
<dbReference type="PANTHER" id="PTHR15710:SF217">
    <property type="entry name" value="E3 UBIQUITIN-PROTEIN LIGASE RDUF2"/>
    <property type="match status" value="1"/>
</dbReference>
<dbReference type="InterPro" id="IPR001841">
    <property type="entry name" value="Znf_RING"/>
</dbReference>
<evidence type="ECO:0000259" key="5">
    <source>
        <dbReference type="PROSITE" id="PS50089"/>
    </source>
</evidence>
<accession>A0A915CPD6</accession>
<dbReference type="AlphaFoldDB" id="A0A915CPD6"/>
<keyword evidence="6" id="KW-1185">Reference proteome</keyword>
<dbReference type="SMART" id="SM00184">
    <property type="entry name" value="RING"/>
    <property type="match status" value="1"/>
</dbReference>
<dbReference type="GO" id="GO:0016567">
    <property type="term" value="P:protein ubiquitination"/>
    <property type="evidence" value="ECO:0007669"/>
    <property type="project" value="TreeGrafter"/>
</dbReference>
<evidence type="ECO:0000256" key="1">
    <source>
        <dbReference type="ARBA" id="ARBA00022723"/>
    </source>
</evidence>
<dbReference type="Proteomes" id="UP000887574">
    <property type="component" value="Unplaced"/>
</dbReference>
<dbReference type="Gene3D" id="3.30.40.10">
    <property type="entry name" value="Zinc/RING finger domain, C3HC4 (zinc finger)"/>
    <property type="match status" value="1"/>
</dbReference>
<sequence>MTVNKIAELKNIIINETNKALNEIQSIVKKSAEFEKDYSKIQTQYNEKCIICLEKNIFKDFKEIPCSHVFHEKCIEKWLEKHFNCPMCRFDLRTGIEY</sequence>
<keyword evidence="1" id="KW-0479">Metal-binding</keyword>
<dbReference type="InterPro" id="IPR013083">
    <property type="entry name" value="Znf_RING/FYVE/PHD"/>
</dbReference>
<reference evidence="7" key="1">
    <citation type="submission" date="2022-11" db="UniProtKB">
        <authorList>
            <consortium name="WormBaseParasite"/>
        </authorList>
    </citation>
    <scope>IDENTIFICATION</scope>
</reference>
<keyword evidence="2 4" id="KW-0863">Zinc-finger</keyword>
<keyword evidence="3" id="KW-0862">Zinc</keyword>
<dbReference type="GO" id="GO:0005737">
    <property type="term" value="C:cytoplasm"/>
    <property type="evidence" value="ECO:0007669"/>
    <property type="project" value="TreeGrafter"/>
</dbReference>
<feature type="domain" description="RING-type" evidence="5">
    <location>
        <begin position="49"/>
        <end position="89"/>
    </location>
</feature>
<dbReference type="Pfam" id="PF13639">
    <property type="entry name" value="zf-RING_2"/>
    <property type="match status" value="1"/>
</dbReference>
<dbReference type="GO" id="GO:0008270">
    <property type="term" value="F:zinc ion binding"/>
    <property type="evidence" value="ECO:0007669"/>
    <property type="project" value="UniProtKB-KW"/>
</dbReference>
<organism evidence="6 7">
    <name type="scientific">Ditylenchus dipsaci</name>
    <dbReference type="NCBI Taxonomy" id="166011"/>
    <lineage>
        <taxon>Eukaryota</taxon>
        <taxon>Metazoa</taxon>
        <taxon>Ecdysozoa</taxon>
        <taxon>Nematoda</taxon>
        <taxon>Chromadorea</taxon>
        <taxon>Rhabditida</taxon>
        <taxon>Tylenchina</taxon>
        <taxon>Tylenchomorpha</taxon>
        <taxon>Sphaerularioidea</taxon>
        <taxon>Anguinidae</taxon>
        <taxon>Anguininae</taxon>
        <taxon>Ditylenchus</taxon>
    </lineage>
</organism>
<name>A0A915CPD6_9BILA</name>
<evidence type="ECO:0000256" key="4">
    <source>
        <dbReference type="PROSITE-ProRule" id="PRU00175"/>
    </source>
</evidence>
<evidence type="ECO:0000313" key="7">
    <source>
        <dbReference type="WBParaSite" id="jg1078"/>
    </source>
</evidence>
<protein>
    <submittedName>
        <fullName evidence="7">RING-type domain-containing protein</fullName>
    </submittedName>
</protein>
<dbReference type="SUPFAM" id="SSF57850">
    <property type="entry name" value="RING/U-box"/>
    <property type="match status" value="1"/>
</dbReference>
<evidence type="ECO:0000256" key="2">
    <source>
        <dbReference type="ARBA" id="ARBA00022771"/>
    </source>
</evidence>
<evidence type="ECO:0000256" key="3">
    <source>
        <dbReference type="ARBA" id="ARBA00022833"/>
    </source>
</evidence>
<dbReference type="PROSITE" id="PS50089">
    <property type="entry name" value="ZF_RING_2"/>
    <property type="match status" value="1"/>
</dbReference>
<dbReference type="GO" id="GO:0061630">
    <property type="term" value="F:ubiquitin protein ligase activity"/>
    <property type="evidence" value="ECO:0007669"/>
    <property type="project" value="TreeGrafter"/>
</dbReference>
<proteinExistence type="predicted"/>
<dbReference type="WBParaSite" id="jg1078">
    <property type="protein sequence ID" value="jg1078"/>
    <property type="gene ID" value="jg1078"/>
</dbReference>